<dbReference type="RefSeq" id="WP_173070190.1">
    <property type="nucleotide sequence ID" value="NZ_BAABGO010000025.1"/>
</dbReference>
<dbReference type="AlphaFoldDB" id="A0A6V8KTV4"/>
<evidence type="ECO:0000256" key="1">
    <source>
        <dbReference type="SAM" id="Phobius"/>
    </source>
</evidence>
<reference evidence="2 3" key="1">
    <citation type="submission" date="2020-03" db="EMBL/GenBank/DDBJ databases">
        <title>Whole genome shotgun sequence of Phytohabitans houttuyneae NBRC 108639.</title>
        <authorList>
            <person name="Komaki H."/>
            <person name="Tamura T."/>
        </authorList>
    </citation>
    <scope>NUCLEOTIDE SEQUENCE [LARGE SCALE GENOMIC DNA]</scope>
    <source>
        <strain evidence="2 3">NBRC 108639</strain>
    </source>
</reference>
<keyword evidence="3" id="KW-1185">Reference proteome</keyword>
<comment type="caution">
    <text evidence="2">The sequence shown here is derived from an EMBL/GenBank/DDBJ whole genome shotgun (WGS) entry which is preliminary data.</text>
</comment>
<feature type="transmembrane region" description="Helical" evidence="1">
    <location>
        <begin position="84"/>
        <end position="117"/>
    </location>
</feature>
<dbReference type="InterPro" id="IPR025327">
    <property type="entry name" value="DUF4233"/>
</dbReference>
<protein>
    <recommendedName>
        <fullName evidence="4">DUF4233 domain-containing protein</fullName>
    </recommendedName>
</protein>
<evidence type="ECO:0000313" key="3">
    <source>
        <dbReference type="Proteomes" id="UP000482800"/>
    </source>
</evidence>
<keyword evidence="1" id="KW-0472">Membrane</keyword>
<accession>A0A6V8KTV4</accession>
<evidence type="ECO:0000313" key="2">
    <source>
        <dbReference type="EMBL" id="GFJ85247.1"/>
    </source>
</evidence>
<dbReference type="Proteomes" id="UP000482800">
    <property type="component" value="Unassembled WGS sequence"/>
</dbReference>
<keyword evidence="1" id="KW-1133">Transmembrane helix</keyword>
<dbReference type="Pfam" id="PF14017">
    <property type="entry name" value="DUF4233"/>
    <property type="match status" value="1"/>
</dbReference>
<keyword evidence="1" id="KW-0812">Transmembrane</keyword>
<sequence length="142" mass="14836">MTEPTGSEPLPPDDTLRSGLRNPIAAARGLGAGTLILETIVLLLAIQPMRMLGDDLSGATIGVIVAAAVACVALAGLLRHDWAWYAAAALQALLMVAGFLHWALAGVGLLFGLVWLYVLNVRRTILAPPKRDAPPPPQDGDA</sequence>
<name>A0A6V8KTV4_9ACTN</name>
<dbReference type="EMBL" id="BLPF01000004">
    <property type="protein sequence ID" value="GFJ85247.1"/>
    <property type="molecule type" value="Genomic_DNA"/>
</dbReference>
<evidence type="ECO:0008006" key="4">
    <source>
        <dbReference type="Google" id="ProtNLM"/>
    </source>
</evidence>
<reference evidence="2 3" key="2">
    <citation type="submission" date="2020-03" db="EMBL/GenBank/DDBJ databases">
        <authorList>
            <person name="Ichikawa N."/>
            <person name="Kimura A."/>
            <person name="Kitahashi Y."/>
            <person name="Uohara A."/>
        </authorList>
    </citation>
    <scope>NUCLEOTIDE SEQUENCE [LARGE SCALE GENOMIC DNA]</scope>
    <source>
        <strain evidence="2 3">NBRC 108639</strain>
    </source>
</reference>
<feature type="transmembrane region" description="Helical" evidence="1">
    <location>
        <begin position="25"/>
        <end position="46"/>
    </location>
</feature>
<proteinExistence type="predicted"/>
<gene>
    <name evidence="2" type="ORF">Phou_094270</name>
</gene>
<feature type="transmembrane region" description="Helical" evidence="1">
    <location>
        <begin position="58"/>
        <end position="78"/>
    </location>
</feature>
<organism evidence="2 3">
    <name type="scientific">Phytohabitans houttuyneae</name>
    <dbReference type="NCBI Taxonomy" id="1076126"/>
    <lineage>
        <taxon>Bacteria</taxon>
        <taxon>Bacillati</taxon>
        <taxon>Actinomycetota</taxon>
        <taxon>Actinomycetes</taxon>
        <taxon>Micromonosporales</taxon>
        <taxon>Micromonosporaceae</taxon>
    </lineage>
</organism>